<sequence>MATTFAVVHNGQRHAVKLTPMQQLSQIVDSVGQKINQKLDAAACKLLYNTKQMDLTLPVRFANIPSGSTLELQSGSERQLGIRDGQPEDVQPSVSEYAAGPSSSSGHSGLQQSPRASMPSAAQPTAPDHSTPEPSIPTGTTTEPASVQLSMPGSAEAPAAPHEPARMHRSMMDTTDAPAAVSQPTAQPRSALDTAEASGTAQQTAEGSTRASIAAQQSKEADSTKHEPDTPEGMDPVGLGRPILLFRREAMAGQAGSAGNAMGDREPDDSYYEFTADDYHRMMAGQNASKSRAEAGLRTQKLREQDLRRRAAALGPVPIHVHFQNGLVLQAKFQALEELSALKQLVQKCLVPGIKSWSLYTAPPKQVIKDYSTSFYKAGLVPAANLYFSMGDSSAAAHETGEILQAEVLAIKGPPPADRGLHQSQQQRESSQSAQVKRIAQAQPGQGTTGRQHHGSAGKEGKPVPKWMKLGKK</sequence>
<protein>
    <recommendedName>
        <fullName evidence="2">TUG ubiquitin-like domain-containing protein</fullName>
    </recommendedName>
</protein>
<dbReference type="InterPro" id="IPR029071">
    <property type="entry name" value="Ubiquitin-like_domsf"/>
</dbReference>
<proteinExistence type="predicted"/>
<gene>
    <name evidence="3" type="ORF">CVIRNUC_008102</name>
</gene>
<evidence type="ECO:0000313" key="4">
    <source>
        <dbReference type="Proteomes" id="UP001314263"/>
    </source>
</evidence>
<dbReference type="EMBL" id="CAUYUE010000011">
    <property type="protein sequence ID" value="CAK0784897.1"/>
    <property type="molecule type" value="Genomic_DNA"/>
</dbReference>
<feature type="compositionally biased region" description="Low complexity" evidence="1">
    <location>
        <begin position="100"/>
        <end position="114"/>
    </location>
</feature>
<dbReference type="Pfam" id="PF11470">
    <property type="entry name" value="TUG-UBL1"/>
    <property type="match status" value="1"/>
</dbReference>
<feature type="compositionally biased region" description="Basic and acidic residues" evidence="1">
    <location>
        <begin position="219"/>
        <end position="229"/>
    </location>
</feature>
<evidence type="ECO:0000259" key="2">
    <source>
        <dbReference type="Pfam" id="PF11470"/>
    </source>
</evidence>
<feature type="compositionally biased region" description="Polar residues" evidence="1">
    <location>
        <begin position="197"/>
        <end position="218"/>
    </location>
</feature>
<feature type="compositionally biased region" description="Low complexity" evidence="1">
    <location>
        <begin position="423"/>
        <end position="435"/>
    </location>
</feature>
<dbReference type="GO" id="GO:0005737">
    <property type="term" value="C:cytoplasm"/>
    <property type="evidence" value="ECO:0007669"/>
    <property type="project" value="TreeGrafter"/>
</dbReference>
<dbReference type="GO" id="GO:0012506">
    <property type="term" value="C:vesicle membrane"/>
    <property type="evidence" value="ECO:0007669"/>
    <property type="project" value="TreeGrafter"/>
</dbReference>
<dbReference type="Proteomes" id="UP001314263">
    <property type="component" value="Unassembled WGS sequence"/>
</dbReference>
<comment type="caution">
    <text evidence="3">The sequence shown here is derived from an EMBL/GenBank/DDBJ whole genome shotgun (WGS) entry which is preliminary data.</text>
</comment>
<name>A0AAV1IDW3_9CHLO</name>
<dbReference type="SUPFAM" id="SSF54236">
    <property type="entry name" value="Ubiquitin-like"/>
    <property type="match status" value="2"/>
</dbReference>
<dbReference type="AlphaFoldDB" id="A0AAV1IDW3"/>
<reference evidence="3 4" key="1">
    <citation type="submission" date="2023-10" db="EMBL/GenBank/DDBJ databases">
        <authorList>
            <person name="Maclean D."/>
            <person name="Macfadyen A."/>
        </authorList>
    </citation>
    <scope>NUCLEOTIDE SEQUENCE [LARGE SCALE GENOMIC DNA]</scope>
</reference>
<evidence type="ECO:0000256" key="1">
    <source>
        <dbReference type="SAM" id="MobiDB-lite"/>
    </source>
</evidence>
<keyword evidence="4" id="KW-1185">Reference proteome</keyword>
<dbReference type="InterPro" id="IPR021569">
    <property type="entry name" value="TUG-UBL1"/>
</dbReference>
<feature type="compositionally biased region" description="Polar residues" evidence="1">
    <location>
        <begin position="67"/>
        <end position="77"/>
    </location>
</feature>
<accession>A0AAV1IDW3</accession>
<dbReference type="PANTHER" id="PTHR46467">
    <property type="entry name" value="TETHER CONTAINING UBX DOMAIN FOR GLUT4"/>
    <property type="match status" value="1"/>
</dbReference>
<organism evidence="3 4">
    <name type="scientific">Coccomyxa viridis</name>
    <dbReference type="NCBI Taxonomy" id="1274662"/>
    <lineage>
        <taxon>Eukaryota</taxon>
        <taxon>Viridiplantae</taxon>
        <taxon>Chlorophyta</taxon>
        <taxon>core chlorophytes</taxon>
        <taxon>Trebouxiophyceae</taxon>
        <taxon>Trebouxiophyceae incertae sedis</taxon>
        <taxon>Coccomyxaceae</taxon>
        <taxon>Coccomyxa</taxon>
    </lineage>
</organism>
<dbReference type="GO" id="GO:0005634">
    <property type="term" value="C:nucleus"/>
    <property type="evidence" value="ECO:0007669"/>
    <property type="project" value="TreeGrafter"/>
</dbReference>
<feature type="compositionally biased region" description="Polar residues" evidence="1">
    <location>
        <begin position="137"/>
        <end position="151"/>
    </location>
</feature>
<dbReference type="GO" id="GO:0006886">
    <property type="term" value="P:intracellular protein transport"/>
    <property type="evidence" value="ECO:0007669"/>
    <property type="project" value="TreeGrafter"/>
</dbReference>
<feature type="region of interest" description="Disordered" evidence="1">
    <location>
        <begin position="67"/>
        <end position="239"/>
    </location>
</feature>
<dbReference type="PANTHER" id="PTHR46467:SF1">
    <property type="entry name" value="TETHER CONTAINING UBX DOMAIN FOR GLUT4"/>
    <property type="match status" value="1"/>
</dbReference>
<dbReference type="CDD" id="cd16118">
    <property type="entry name" value="UBX2_UBXN9"/>
    <property type="match status" value="1"/>
</dbReference>
<feature type="region of interest" description="Disordered" evidence="1">
    <location>
        <begin position="414"/>
        <end position="473"/>
    </location>
</feature>
<dbReference type="Gene3D" id="3.10.20.90">
    <property type="entry name" value="Phosphatidylinositol 3-kinase Catalytic Subunit, Chain A, domain 1"/>
    <property type="match status" value="2"/>
</dbReference>
<evidence type="ECO:0000313" key="3">
    <source>
        <dbReference type="EMBL" id="CAK0784897.1"/>
    </source>
</evidence>
<feature type="domain" description="TUG ubiquitin-like" evidence="2">
    <location>
        <begin position="8"/>
        <end position="72"/>
    </location>
</feature>